<dbReference type="Pfam" id="PF01535">
    <property type="entry name" value="PPR"/>
    <property type="match status" value="2"/>
</dbReference>
<name>A0A2P2JAX8_RHIMU</name>
<proteinExistence type="inferred from homology"/>
<organism evidence="3">
    <name type="scientific">Rhizophora mucronata</name>
    <name type="common">Asiatic mangrove</name>
    <dbReference type="NCBI Taxonomy" id="61149"/>
    <lineage>
        <taxon>Eukaryota</taxon>
        <taxon>Viridiplantae</taxon>
        <taxon>Streptophyta</taxon>
        <taxon>Embryophyta</taxon>
        <taxon>Tracheophyta</taxon>
        <taxon>Spermatophyta</taxon>
        <taxon>Magnoliopsida</taxon>
        <taxon>eudicotyledons</taxon>
        <taxon>Gunneridae</taxon>
        <taxon>Pentapetalae</taxon>
        <taxon>rosids</taxon>
        <taxon>fabids</taxon>
        <taxon>Malpighiales</taxon>
        <taxon>Rhizophoraceae</taxon>
        <taxon>Rhizophora</taxon>
    </lineage>
</organism>
<dbReference type="InterPro" id="IPR002885">
    <property type="entry name" value="PPR_rpt"/>
</dbReference>
<dbReference type="EMBL" id="GGEC01010120">
    <property type="protein sequence ID" value="MBW90603.1"/>
    <property type="molecule type" value="Transcribed_RNA"/>
</dbReference>
<evidence type="ECO:0000256" key="2">
    <source>
        <dbReference type="ARBA" id="ARBA00022737"/>
    </source>
</evidence>
<dbReference type="AlphaFoldDB" id="A0A2P2JAX8"/>
<protein>
    <recommendedName>
        <fullName evidence="4">Pentatricopeptide repeat-containing protein</fullName>
    </recommendedName>
</protein>
<keyword evidence="2" id="KW-0677">Repeat</keyword>
<evidence type="ECO:0008006" key="4">
    <source>
        <dbReference type="Google" id="ProtNLM"/>
    </source>
</evidence>
<reference evidence="3" key="1">
    <citation type="submission" date="2018-02" db="EMBL/GenBank/DDBJ databases">
        <title>Rhizophora mucronata_Transcriptome.</title>
        <authorList>
            <person name="Meera S.P."/>
            <person name="Sreeshan A."/>
            <person name="Augustine A."/>
        </authorList>
    </citation>
    <scope>NUCLEOTIDE SEQUENCE</scope>
    <source>
        <tissue evidence="3">Leaf</tissue>
    </source>
</reference>
<dbReference type="InterPro" id="IPR011990">
    <property type="entry name" value="TPR-like_helical_dom_sf"/>
</dbReference>
<evidence type="ECO:0000313" key="3">
    <source>
        <dbReference type="EMBL" id="MBW90603.1"/>
    </source>
</evidence>
<accession>A0A2P2JAX8</accession>
<evidence type="ECO:0000256" key="1">
    <source>
        <dbReference type="ARBA" id="ARBA00007626"/>
    </source>
</evidence>
<dbReference type="PANTHER" id="PTHR47941">
    <property type="entry name" value="PENTATRICOPEPTIDE REPEAT-CONTAINING PROTEIN 3, MITOCHONDRIAL"/>
    <property type="match status" value="1"/>
</dbReference>
<comment type="similarity">
    <text evidence="1">Belongs to the PPR family. P subfamily.</text>
</comment>
<sequence length="139" mass="16011">MMGVPLRDSHISRGEERRVSVRENCSNLDDALTLFNKMVQTRPLPFIGNFNKLLRDIVRMKHYATVVSLIKQLECLGLAHNMYSLSFLINCFCRLNRVKLGFSIYGKLLKHRFLTNVTIFNSLINGLILEGKLSHAVRF</sequence>
<dbReference type="Gene3D" id="1.25.40.10">
    <property type="entry name" value="Tetratricopeptide repeat domain"/>
    <property type="match status" value="1"/>
</dbReference>